<feature type="compositionally biased region" description="Polar residues" evidence="1">
    <location>
        <begin position="40"/>
        <end position="49"/>
    </location>
</feature>
<keyword evidence="3" id="KW-1185">Reference proteome</keyword>
<accession>A0ABM1Y4Q0</accession>
<feature type="compositionally biased region" description="Acidic residues" evidence="1">
    <location>
        <begin position="188"/>
        <end position="203"/>
    </location>
</feature>
<evidence type="ECO:0000313" key="2">
    <source>
        <dbReference type="EnsemblMetazoa" id="AALFPA23_005696.P7303"/>
    </source>
</evidence>
<name>A0ABM1Y4Q0_AEDAL</name>
<evidence type="ECO:0000256" key="1">
    <source>
        <dbReference type="SAM" id="MobiDB-lite"/>
    </source>
</evidence>
<evidence type="ECO:0000313" key="3">
    <source>
        <dbReference type="Proteomes" id="UP000069940"/>
    </source>
</evidence>
<dbReference type="RefSeq" id="XP_062714078.1">
    <property type="nucleotide sequence ID" value="XM_062858094.1"/>
</dbReference>
<protein>
    <submittedName>
        <fullName evidence="2">Uncharacterized protein</fullName>
    </submittedName>
</protein>
<reference evidence="2" key="2">
    <citation type="submission" date="2025-05" db="UniProtKB">
        <authorList>
            <consortium name="EnsemblMetazoa"/>
        </authorList>
    </citation>
    <scope>IDENTIFICATION</scope>
    <source>
        <strain evidence="2">Foshan</strain>
    </source>
</reference>
<proteinExistence type="predicted"/>
<feature type="region of interest" description="Disordered" evidence="1">
    <location>
        <begin position="1"/>
        <end position="203"/>
    </location>
</feature>
<feature type="compositionally biased region" description="Basic residues" evidence="1">
    <location>
        <begin position="18"/>
        <end position="27"/>
    </location>
</feature>
<organism evidence="2 3">
    <name type="scientific">Aedes albopictus</name>
    <name type="common">Asian tiger mosquito</name>
    <name type="synonym">Stegomyia albopicta</name>
    <dbReference type="NCBI Taxonomy" id="7160"/>
    <lineage>
        <taxon>Eukaryota</taxon>
        <taxon>Metazoa</taxon>
        <taxon>Ecdysozoa</taxon>
        <taxon>Arthropoda</taxon>
        <taxon>Hexapoda</taxon>
        <taxon>Insecta</taxon>
        <taxon>Pterygota</taxon>
        <taxon>Neoptera</taxon>
        <taxon>Endopterygota</taxon>
        <taxon>Diptera</taxon>
        <taxon>Nematocera</taxon>
        <taxon>Culicoidea</taxon>
        <taxon>Culicidae</taxon>
        <taxon>Culicinae</taxon>
        <taxon>Aedini</taxon>
        <taxon>Aedes</taxon>
        <taxon>Stegomyia</taxon>
    </lineage>
</organism>
<feature type="compositionally biased region" description="Polar residues" evidence="1">
    <location>
        <begin position="86"/>
        <end position="102"/>
    </location>
</feature>
<dbReference type="EnsemblMetazoa" id="AALFPA23_005696.R7303">
    <property type="protein sequence ID" value="AALFPA23_005696.P7303"/>
    <property type="gene ID" value="AALFPA23_005696"/>
</dbReference>
<reference evidence="3" key="1">
    <citation type="journal article" date="2015" name="Proc. Natl. Acad. Sci. U.S.A.">
        <title>Genome sequence of the Asian Tiger mosquito, Aedes albopictus, reveals insights into its biology, genetics, and evolution.</title>
        <authorList>
            <person name="Chen X.G."/>
            <person name="Jiang X."/>
            <person name="Gu J."/>
            <person name="Xu M."/>
            <person name="Wu Y."/>
            <person name="Deng Y."/>
            <person name="Zhang C."/>
            <person name="Bonizzoni M."/>
            <person name="Dermauw W."/>
            <person name="Vontas J."/>
            <person name="Armbruster P."/>
            <person name="Huang X."/>
            <person name="Yang Y."/>
            <person name="Zhang H."/>
            <person name="He W."/>
            <person name="Peng H."/>
            <person name="Liu Y."/>
            <person name="Wu K."/>
            <person name="Chen J."/>
            <person name="Lirakis M."/>
            <person name="Topalis P."/>
            <person name="Van Leeuwen T."/>
            <person name="Hall A.B."/>
            <person name="Jiang X."/>
            <person name="Thorpe C."/>
            <person name="Mueller R.L."/>
            <person name="Sun C."/>
            <person name="Waterhouse R.M."/>
            <person name="Yan G."/>
            <person name="Tu Z.J."/>
            <person name="Fang X."/>
            <person name="James A.A."/>
        </authorList>
    </citation>
    <scope>NUCLEOTIDE SEQUENCE [LARGE SCALE GENOMIC DNA]</scope>
    <source>
        <strain evidence="3">Foshan</strain>
    </source>
</reference>
<dbReference type="Proteomes" id="UP000069940">
    <property type="component" value="Unassembled WGS sequence"/>
</dbReference>
<sequence length="203" mass="22057">MPPAGAAEATNGDCGPPRPRRGLHQRQRTLPNPPDHQGRPCNNLQQPRRPTSLDPPDTRTNRPRQGPPPTSKEPRQDHRPAKGVRTPTSGSHAGPQAWSSQLRPRRGLTNVGRTPVSPPARPGAPEHQHPAANKPSILESPPERRSAWTPPKPKPSIRAASWSKAISDDDDVSDVVGPMTDRRTIDTSSDEDDDDDEDDGECG</sequence>
<dbReference type="GeneID" id="134290878"/>